<organism evidence="1 2">
    <name type="scientific">Candidatus Marinarcus aquaticus</name>
    <dbReference type="NCBI Taxonomy" id="2044504"/>
    <lineage>
        <taxon>Bacteria</taxon>
        <taxon>Pseudomonadati</taxon>
        <taxon>Campylobacterota</taxon>
        <taxon>Epsilonproteobacteria</taxon>
        <taxon>Campylobacterales</taxon>
        <taxon>Arcobacteraceae</taxon>
        <taxon>Candidatus Marinarcus</taxon>
    </lineage>
</organism>
<dbReference type="EMBL" id="PDKN01000004">
    <property type="protein sequence ID" value="RXJ57573.1"/>
    <property type="molecule type" value="Genomic_DNA"/>
</dbReference>
<comment type="caution">
    <text evidence="1">The sequence shown here is derived from an EMBL/GenBank/DDBJ whole genome shotgun (WGS) entry which is preliminary data.</text>
</comment>
<dbReference type="RefSeq" id="WP_128996144.1">
    <property type="nucleotide sequence ID" value="NZ_PDKN01000004.1"/>
</dbReference>
<proteinExistence type="predicted"/>
<dbReference type="InterPro" id="IPR008306">
    <property type="entry name" value="UCP018008"/>
</dbReference>
<evidence type="ECO:0008006" key="3">
    <source>
        <dbReference type="Google" id="ProtNLM"/>
    </source>
</evidence>
<dbReference type="Pfam" id="PF04250">
    <property type="entry name" value="DUF429"/>
    <property type="match status" value="1"/>
</dbReference>
<reference evidence="1 2" key="1">
    <citation type="submission" date="2017-10" db="EMBL/GenBank/DDBJ databases">
        <title>Genomics of the genus Arcobacter.</title>
        <authorList>
            <person name="Perez-Cataluna A."/>
            <person name="Figueras M.J."/>
        </authorList>
    </citation>
    <scope>NUCLEOTIDE SEQUENCE [LARGE SCALE GENOMIC DNA]</scope>
    <source>
        <strain evidence="1 2">CECT 8987</strain>
    </source>
</reference>
<protein>
    <recommendedName>
        <fullName evidence="3">DUF429 domain-containing protein</fullName>
    </recommendedName>
</protein>
<dbReference type="PIRSF" id="PIRSF018008">
    <property type="entry name" value="UCP018008"/>
    <property type="match status" value="1"/>
</dbReference>
<gene>
    <name evidence="1" type="ORF">CRV04_07105</name>
</gene>
<dbReference type="Proteomes" id="UP000290657">
    <property type="component" value="Unassembled WGS sequence"/>
</dbReference>
<name>A0A4Q0XTT4_9BACT</name>
<dbReference type="AlphaFoldDB" id="A0A4Q0XTT4"/>
<evidence type="ECO:0000313" key="2">
    <source>
        <dbReference type="Proteomes" id="UP000290657"/>
    </source>
</evidence>
<dbReference type="InterPro" id="IPR007362">
    <property type="entry name" value="DUF429"/>
</dbReference>
<evidence type="ECO:0000313" key="1">
    <source>
        <dbReference type="EMBL" id="RXJ57573.1"/>
    </source>
</evidence>
<accession>A0A4Q0XTT4</accession>
<sequence length="216" mass="25416">MRYLGIDLAWSSNNITSLALIEENQLLEVVDLQSTQEIVEYIKEKKPDKIGIDAPLLIENEQGNRQIEKNFLKDFSKYKLGAYPVNRTLFKRLYKEIRGEEIANSIEYTLRENLFEVYPHATIIQLFTKDHVLPYKRKKGRDVQYIKEQLQRYAEYLSLYICNIPDMNIPHAKGKQLKTTEDRLDAICCALTLWYGFKHGHHSYDNLLIVPQKLHI</sequence>
<dbReference type="OrthoDB" id="287318at2"/>
<keyword evidence="2" id="KW-1185">Reference proteome</keyword>